<evidence type="ECO:0000313" key="1">
    <source>
        <dbReference type="EMBL" id="QCD87133.1"/>
    </source>
</evidence>
<dbReference type="AlphaFoldDB" id="A0A4D6LF81"/>
<dbReference type="Proteomes" id="UP000501690">
    <property type="component" value="Linkage Group LG3"/>
</dbReference>
<protein>
    <submittedName>
        <fullName evidence="1">Uncharacterized protein</fullName>
    </submittedName>
</protein>
<name>A0A4D6LF81_VIGUN</name>
<proteinExistence type="predicted"/>
<dbReference type="EMBL" id="CP039347">
    <property type="protein sequence ID" value="QCD87133.1"/>
    <property type="molecule type" value="Genomic_DNA"/>
</dbReference>
<evidence type="ECO:0000313" key="2">
    <source>
        <dbReference type="Proteomes" id="UP000501690"/>
    </source>
</evidence>
<organism evidence="1 2">
    <name type="scientific">Vigna unguiculata</name>
    <name type="common">Cowpea</name>
    <dbReference type="NCBI Taxonomy" id="3917"/>
    <lineage>
        <taxon>Eukaryota</taxon>
        <taxon>Viridiplantae</taxon>
        <taxon>Streptophyta</taxon>
        <taxon>Embryophyta</taxon>
        <taxon>Tracheophyta</taxon>
        <taxon>Spermatophyta</taxon>
        <taxon>Magnoliopsida</taxon>
        <taxon>eudicotyledons</taxon>
        <taxon>Gunneridae</taxon>
        <taxon>Pentapetalae</taxon>
        <taxon>rosids</taxon>
        <taxon>fabids</taxon>
        <taxon>Fabales</taxon>
        <taxon>Fabaceae</taxon>
        <taxon>Papilionoideae</taxon>
        <taxon>50 kb inversion clade</taxon>
        <taxon>NPAAA clade</taxon>
        <taxon>indigoferoid/millettioid clade</taxon>
        <taxon>Phaseoleae</taxon>
        <taxon>Vigna</taxon>
    </lineage>
</organism>
<gene>
    <name evidence="1" type="ORF">DEO72_LG3g1666</name>
</gene>
<sequence>MNLGRRLVEGYVDTLNDFPNIHKKSTSEGGRVRVTSTPLMILLTSAKKSSSERGRLKVMSIPLTISLTFVKKKGTSKGGRLMVTSTP</sequence>
<accession>A0A4D6LF81</accession>
<reference evidence="1 2" key="1">
    <citation type="submission" date="2019-04" db="EMBL/GenBank/DDBJ databases">
        <title>An improved genome assembly and genetic linkage map for asparagus bean, Vigna unguiculata ssp. sesquipedialis.</title>
        <authorList>
            <person name="Xia Q."/>
            <person name="Zhang R."/>
            <person name="Dong Y."/>
        </authorList>
    </citation>
    <scope>NUCLEOTIDE SEQUENCE [LARGE SCALE GENOMIC DNA]</scope>
    <source>
        <tissue evidence="1">Leaf</tissue>
    </source>
</reference>
<keyword evidence="2" id="KW-1185">Reference proteome</keyword>